<evidence type="ECO:0000256" key="3">
    <source>
        <dbReference type="ARBA" id="ARBA00004496"/>
    </source>
</evidence>
<evidence type="ECO:0000256" key="9">
    <source>
        <dbReference type="ARBA" id="ARBA00022679"/>
    </source>
</evidence>
<dbReference type="Pfam" id="PF00391">
    <property type="entry name" value="PEP-utilizers"/>
    <property type="match status" value="1"/>
</dbReference>
<evidence type="ECO:0000256" key="1">
    <source>
        <dbReference type="ARBA" id="ARBA00000683"/>
    </source>
</evidence>
<dbReference type="EC" id="2.7.3.9" evidence="5"/>
<evidence type="ECO:0000259" key="14">
    <source>
        <dbReference type="SMART" id="SM00065"/>
    </source>
</evidence>
<dbReference type="PRINTS" id="PR01736">
    <property type="entry name" value="PHPHTRNFRASE"/>
</dbReference>
<protein>
    <recommendedName>
        <fullName evidence="5">phosphoenolpyruvate--protein phosphotransferase</fullName>
        <ecNumber evidence="5">2.7.3.9</ecNumber>
    </recommendedName>
</protein>
<dbReference type="Pfam" id="PF13185">
    <property type="entry name" value="GAF_2"/>
    <property type="match status" value="1"/>
</dbReference>
<name>A0A3B1DGR6_9ZZZZ</name>
<comment type="subcellular location">
    <subcellularLocation>
        <location evidence="3">Cytoplasm</location>
    </subcellularLocation>
</comment>
<organism evidence="15">
    <name type="scientific">hydrothermal vent metagenome</name>
    <dbReference type="NCBI Taxonomy" id="652676"/>
    <lineage>
        <taxon>unclassified sequences</taxon>
        <taxon>metagenomes</taxon>
        <taxon>ecological metagenomes</taxon>
    </lineage>
</organism>
<dbReference type="Gene3D" id="3.20.20.60">
    <property type="entry name" value="Phosphoenolpyruvate-binding domains"/>
    <property type="match status" value="1"/>
</dbReference>
<reference evidence="15" key="1">
    <citation type="submission" date="2018-06" db="EMBL/GenBank/DDBJ databases">
        <authorList>
            <person name="Zhirakovskaya E."/>
        </authorList>
    </citation>
    <scope>NUCLEOTIDE SEQUENCE</scope>
</reference>
<dbReference type="Gene3D" id="3.50.30.10">
    <property type="entry name" value="Phosphohistidine domain"/>
    <property type="match status" value="1"/>
</dbReference>
<dbReference type="SMART" id="SM00065">
    <property type="entry name" value="GAF"/>
    <property type="match status" value="1"/>
</dbReference>
<dbReference type="InterPro" id="IPR050499">
    <property type="entry name" value="PEP-utilizing_PTS_enzyme"/>
</dbReference>
<accession>A0A3B1DGR6</accession>
<dbReference type="GO" id="GO:0016301">
    <property type="term" value="F:kinase activity"/>
    <property type="evidence" value="ECO:0007669"/>
    <property type="project" value="UniProtKB-KW"/>
</dbReference>
<evidence type="ECO:0000256" key="11">
    <source>
        <dbReference type="ARBA" id="ARBA00022723"/>
    </source>
</evidence>
<evidence type="ECO:0000256" key="13">
    <source>
        <dbReference type="ARBA" id="ARBA00022842"/>
    </source>
</evidence>
<dbReference type="Pfam" id="PF02896">
    <property type="entry name" value="PEP-utilizers_C"/>
    <property type="match status" value="1"/>
</dbReference>
<keyword evidence="9 15" id="KW-0808">Transferase</keyword>
<sequence length="750" mass="84980">MKRDHVKLICDIGELSGIFSDVATLGAFLQKIVEMTSSHMHSEVCSIYLFYENTQELVLRATKGLKLEAVGQVKLKLGEGLTGLALKARNPLCEKNASKNPDYRYFPEIGEEAYESFLAVPILRGQRRIGVMVVQNVEEDYFNEEDIKAFRAITSQLANTIETAKILMGLNDRNKNQRTLLGEEYIKRAKGKIGSRGLAYGEAMIIDDKGVGVFFEQLNNKHYTLDDFYTSLKVTEKQLEDMQTQIEEKLSDVASLIFMAQILMLKDKSFIADMVRLIKEEQINPPEAILRTVEHYTRIFEGMEDAHLQEKKQDVKDIGKRLLENMLGVCLVQENYSRKIIVAKELCPSDILKFSSQGIKGAILLTGGTSSHLSILARSLQIPLIISETPQLLNVPSGTNILLDAEQGDVHIAPHQELITSFKIRQKAQKDLRSLKASVKDRTQTKDGTRIKLLTNINLLCDLSLAREFKSEGVGLYRTEFPFLVRTNFPTEEEQFVIYKKLVDQMKDKEITFRTLDIGGDKVLSYYNYGKEENPFLGMRSIRFSLQHKDIFHQQLRAILRAGYGSELKILFPMISSVDEFLEAKMQVDKCILDLKEENVLCHHNPQIGIMIELPAVMEIIDELAELADFFSIGTNDFIQYMLAVDRTNEKVADLYLPHHPSVLRAFKKIVLAAEKKSKDVSICGDMAQNEQYISYFLGIGIRTLSVDAISIPKIQKTIEHIDLAEAQKVAQTLLGQNTIAHIKGITQWE</sequence>
<dbReference type="PANTHER" id="PTHR46244">
    <property type="entry name" value="PHOSPHOENOLPYRUVATE-PROTEIN PHOSPHOTRANSFERASE"/>
    <property type="match status" value="1"/>
</dbReference>
<feature type="domain" description="GAF" evidence="14">
    <location>
        <begin position="24"/>
        <end position="171"/>
    </location>
</feature>
<evidence type="ECO:0000256" key="8">
    <source>
        <dbReference type="ARBA" id="ARBA00022597"/>
    </source>
</evidence>
<keyword evidence="8" id="KW-0762">Sugar transport</keyword>
<dbReference type="PANTHER" id="PTHR46244:SF6">
    <property type="entry name" value="PHOSPHOENOLPYRUVATE-PROTEIN PHOSPHOTRANSFERASE"/>
    <property type="match status" value="1"/>
</dbReference>
<dbReference type="GO" id="GO:0008965">
    <property type="term" value="F:phosphoenolpyruvate-protein phosphotransferase activity"/>
    <property type="evidence" value="ECO:0007669"/>
    <property type="project" value="UniProtKB-EC"/>
</dbReference>
<dbReference type="InterPro" id="IPR029016">
    <property type="entry name" value="GAF-like_dom_sf"/>
</dbReference>
<dbReference type="GO" id="GO:0005737">
    <property type="term" value="C:cytoplasm"/>
    <property type="evidence" value="ECO:0007669"/>
    <property type="project" value="UniProtKB-SubCell"/>
</dbReference>
<dbReference type="EMBL" id="UOGJ01000039">
    <property type="protein sequence ID" value="VAX35244.1"/>
    <property type="molecule type" value="Genomic_DNA"/>
</dbReference>
<dbReference type="SUPFAM" id="SSF55781">
    <property type="entry name" value="GAF domain-like"/>
    <property type="match status" value="1"/>
</dbReference>
<dbReference type="SUPFAM" id="SSF51621">
    <property type="entry name" value="Phosphoenolpyruvate/pyruvate domain"/>
    <property type="match status" value="1"/>
</dbReference>
<dbReference type="InterPro" id="IPR015813">
    <property type="entry name" value="Pyrv/PenolPyrv_kinase-like_dom"/>
</dbReference>
<evidence type="ECO:0000256" key="6">
    <source>
        <dbReference type="ARBA" id="ARBA00022448"/>
    </source>
</evidence>
<dbReference type="GO" id="GO:0009401">
    <property type="term" value="P:phosphoenolpyruvate-dependent sugar phosphotransferase system"/>
    <property type="evidence" value="ECO:0007669"/>
    <property type="project" value="UniProtKB-KW"/>
</dbReference>
<evidence type="ECO:0000256" key="12">
    <source>
        <dbReference type="ARBA" id="ARBA00022777"/>
    </source>
</evidence>
<dbReference type="AlphaFoldDB" id="A0A3B1DGR6"/>
<keyword evidence="13" id="KW-0460">Magnesium</keyword>
<keyword evidence="12" id="KW-0418">Kinase</keyword>
<dbReference type="SUPFAM" id="SSF52009">
    <property type="entry name" value="Phosphohistidine domain"/>
    <property type="match status" value="1"/>
</dbReference>
<dbReference type="InterPro" id="IPR040442">
    <property type="entry name" value="Pyrv_kinase-like_dom_sf"/>
</dbReference>
<keyword evidence="10" id="KW-0598">Phosphotransferase system</keyword>
<keyword evidence="7" id="KW-0963">Cytoplasm</keyword>
<keyword evidence="15" id="KW-0670">Pyruvate</keyword>
<evidence type="ECO:0000256" key="10">
    <source>
        <dbReference type="ARBA" id="ARBA00022683"/>
    </source>
</evidence>
<comment type="cofactor">
    <cofactor evidence="2">
        <name>Mg(2+)</name>
        <dbReference type="ChEBI" id="CHEBI:18420"/>
    </cofactor>
</comment>
<dbReference type="InterPro" id="IPR006318">
    <property type="entry name" value="PTS_EI-like"/>
</dbReference>
<evidence type="ECO:0000256" key="2">
    <source>
        <dbReference type="ARBA" id="ARBA00001946"/>
    </source>
</evidence>
<dbReference type="Gene3D" id="3.30.450.40">
    <property type="match status" value="1"/>
</dbReference>
<dbReference type="GO" id="GO:0046872">
    <property type="term" value="F:metal ion binding"/>
    <property type="evidence" value="ECO:0007669"/>
    <property type="project" value="UniProtKB-KW"/>
</dbReference>
<dbReference type="InterPro" id="IPR000121">
    <property type="entry name" value="PEP_util_C"/>
</dbReference>
<evidence type="ECO:0000256" key="5">
    <source>
        <dbReference type="ARBA" id="ARBA00012232"/>
    </source>
</evidence>
<dbReference type="Gene3D" id="1.10.274.10">
    <property type="entry name" value="PtsI, HPr-binding domain"/>
    <property type="match status" value="1"/>
</dbReference>
<comment type="catalytic activity">
    <reaction evidence="1">
        <text>L-histidyl-[protein] + phosphoenolpyruvate = N(pros)-phospho-L-histidyl-[protein] + pyruvate</text>
        <dbReference type="Rhea" id="RHEA:23880"/>
        <dbReference type="Rhea" id="RHEA-COMP:9745"/>
        <dbReference type="Rhea" id="RHEA-COMP:9746"/>
        <dbReference type="ChEBI" id="CHEBI:15361"/>
        <dbReference type="ChEBI" id="CHEBI:29979"/>
        <dbReference type="ChEBI" id="CHEBI:58702"/>
        <dbReference type="ChEBI" id="CHEBI:64837"/>
        <dbReference type="EC" id="2.7.3.9"/>
    </reaction>
</comment>
<dbReference type="NCBIfam" id="TIGR01417">
    <property type="entry name" value="PTS_I_fam"/>
    <property type="match status" value="1"/>
</dbReference>
<dbReference type="InterPro" id="IPR008279">
    <property type="entry name" value="PEP-util_enz_mobile_dom"/>
</dbReference>
<comment type="similarity">
    <text evidence="4">Belongs to the PEP-utilizing enzyme family.</text>
</comment>
<dbReference type="InterPro" id="IPR003018">
    <property type="entry name" value="GAF"/>
</dbReference>
<evidence type="ECO:0000313" key="15">
    <source>
        <dbReference type="EMBL" id="VAX35244.1"/>
    </source>
</evidence>
<keyword evidence="11" id="KW-0479">Metal-binding</keyword>
<evidence type="ECO:0000256" key="7">
    <source>
        <dbReference type="ARBA" id="ARBA00022490"/>
    </source>
</evidence>
<proteinExistence type="inferred from homology"/>
<dbReference type="InterPro" id="IPR036618">
    <property type="entry name" value="PtsI_HPr-bd_sf"/>
</dbReference>
<dbReference type="InterPro" id="IPR008731">
    <property type="entry name" value="PTS_EIN"/>
</dbReference>
<dbReference type="Pfam" id="PF05524">
    <property type="entry name" value="PEP-utilisers_N"/>
    <property type="match status" value="1"/>
</dbReference>
<dbReference type="SUPFAM" id="SSF47831">
    <property type="entry name" value="Enzyme I of the PEP:sugar phosphotransferase system HPr-binding (sub)domain"/>
    <property type="match status" value="1"/>
</dbReference>
<dbReference type="InterPro" id="IPR036637">
    <property type="entry name" value="Phosphohistidine_dom_sf"/>
</dbReference>
<evidence type="ECO:0000256" key="4">
    <source>
        <dbReference type="ARBA" id="ARBA00007837"/>
    </source>
</evidence>
<gene>
    <name evidence="15" type="ORF">MNBD_UNCLBAC01-1702</name>
</gene>
<keyword evidence="6" id="KW-0813">Transport</keyword>